<gene>
    <name evidence="7" type="ORF">DdX_05835</name>
</gene>
<dbReference type="EMBL" id="JAKKPZ010000006">
    <property type="protein sequence ID" value="KAI1720441.1"/>
    <property type="molecule type" value="Genomic_DNA"/>
</dbReference>
<keyword evidence="4 6" id="KW-1133">Transmembrane helix</keyword>
<evidence type="ECO:0000256" key="6">
    <source>
        <dbReference type="SAM" id="Phobius"/>
    </source>
</evidence>
<evidence type="ECO:0000256" key="5">
    <source>
        <dbReference type="ARBA" id="ARBA00023136"/>
    </source>
</evidence>
<comment type="similarity">
    <text evidence="2">Belongs to the TspO/BZRP family.</text>
</comment>
<feature type="transmembrane region" description="Helical" evidence="6">
    <location>
        <begin position="32"/>
        <end position="50"/>
    </location>
</feature>
<dbReference type="InterPro" id="IPR038330">
    <property type="entry name" value="TspO/MBR-related_sf"/>
</dbReference>
<reference evidence="7" key="1">
    <citation type="submission" date="2022-01" db="EMBL/GenBank/DDBJ databases">
        <title>Genome Sequence Resource for Two Populations of Ditylenchus destructor, the Migratory Endoparasitic Phytonematode.</title>
        <authorList>
            <person name="Zhang H."/>
            <person name="Lin R."/>
            <person name="Xie B."/>
        </authorList>
    </citation>
    <scope>NUCLEOTIDE SEQUENCE</scope>
    <source>
        <strain evidence="7">BazhouSP</strain>
    </source>
</reference>
<dbReference type="Gene3D" id="1.20.1260.100">
    <property type="entry name" value="TspO/MBR protein"/>
    <property type="match status" value="1"/>
</dbReference>
<evidence type="ECO:0000313" key="8">
    <source>
        <dbReference type="Proteomes" id="UP001201812"/>
    </source>
</evidence>
<keyword evidence="3 6" id="KW-0812">Transmembrane</keyword>
<feature type="transmembrane region" description="Helical" evidence="6">
    <location>
        <begin position="128"/>
        <end position="147"/>
    </location>
</feature>
<organism evidence="7 8">
    <name type="scientific">Ditylenchus destructor</name>
    <dbReference type="NCBI Taxonomy" id="166010"/>
    <lineage>
        <taxon>Eukaryota</taxon>
        <taxon>Metazoa</taxon>
        <taxon>Ecdysozoa</taxon>
        <taxon>Nematoda</taxon>
        <taxon>Chromadorea</taxon>
        <taxon>Rhabditida</taxon>
        <taxon>Tylenchina</taxon>
        <taxon>Tylenchomorpha</taxon>
        <taxon>Sphaerularioidea</taxon>
        <taxon>Anguinidae</taxon>
        <taxon>Anguininae</taxon>
        <taxon>Ditylenchus</taxon>
    </lineage>
</organism>
<dbReference type="Pfam" id="PF03073">
    <property type="entry name" value="TspO_MBR"/>
    <property type="match status" value="1"/>
</dbReference>
<protein>
    <submittedName>
        <fullName evidence="7">TspO/MBR family domain-containing protein</fullName>
    </submittedName>
</protein>
<dbReference type="Proteomes" id="UP001201812">
    <property type="component" value="Unassembled WGS sequence"/>
</dbReference>
<comment type="caution">
    <text evidence="7">The sequence shown here is derived from an EMBL/GenBank/DDBJ whole genome shotgun (WGS) entry which is preliminary data.</text>
</comment>
<evidence type="ECO:0000256" key="2">
    <source>
        <dbReference type="ARBA" id="ARBA00007524"/>
    </source>
</evidence>
<comment type="subcellular location">
    <subcellularLocation>
        <location evidence="1">Membrane</location>
        <topology evidence="1">Multi-pass membrane protein</topology>
    </subcellularLocation>
</comment>
<feature type="transmembrane region" description="Helical" evidence="6">
    <location>
        <begin position="100"/>
        <end position="121"/>
    </location>
</feature>
<keyword evidence="5 6" id="KW-0472">Membrane</keyword>
<dbReference type="PANTHER" id="PTHR10057:SF0">
    <property type="entry name" value="TRANSLOCATOR PROTEIN"/>
    <property type="match status" value="1"/>
</dbReference>
<proteinExistence type="inferred from homology"/>
<dbReference type="PANTHER" id="PTHR10057">
    <property type="entry name" value="PERIPHERAL-TYPE BENZODIAZEPINE RECEPTOR"/>
    <property type="match status" value="1"/>
</dbReference>
<sequence>MESGPKRTMFTPWSKIKMRAQVLTIDEVLSCGTHMALPLTVTGISAFLIHRKKDMRKLIRNYQIPSWAFTDPRVYCALDALSVLPIGVASHLVYKYGQDTSIALGIYGISLASMLTVVPAFRYKSIKGIASSASFMALTAFVTAYFFFKIHKSAGYCMLPFAFWSSYYAIVSLNIWANGEKATSSEKSSDRLIDSTVSQE</sequence>
<dbReference type="InterPro" id="IPR004307">
    <property type="entry name" value="TspO_MBR"/>
</dbReference>
<evidence type="ECO:0000313" key="7">
    <source>
        <dbReference type="EMBL" id="KAI1720441.1"/>
    </source>
</evidence>
<evidence type="ECO:0000256" key="1">
    <source>
        <dbReference type="ARBA" id="ARBA00004141"/>
    </source>
</evidence>
<evidence type="ECO:0000256" key="3">
    <source>
        <dbReference type="ARBA" id="ARBA00022692"/>
    </source>
</evidence>
<evidence type="ECO:0000256" key="4">
    <source>
        <dbReference type="ARBA" id="ARBA00022989"/>
    </source>
</evidence>
<dbReference type="GO" id="GO:0005741">
    <property type="term" value="C:mitochondrial outer membrane"/>
    <property type="evidence" value="ECO:0007669"/>
    <property type="project" value="TreeGrafter"/>
</dbReference>
<name>A0AAD4N9W5_9BILA</name>
<dbReference type="CDD" id="cd15904">
    <property type="entry name" value="TSPO_MBR"/>
    <property type="match status" value="1"/>
</dbReference>
<feature type="transmembrane region" description="Helical" evidence="6">
    <location>
        <begin position="153"/>
        <end position="177"/>
    </location>
</feature>
<accession>A0AAD4N9W5</accession>
<dbReference type="AlphaFoldDB" id="A0AAD4N9W5"/>
<dbReference type="GO" id="GO:0033013">
    <property type="term" value="P:tetrapyrrole metabolic process"/>
    <property type="evidence" value="ECO:0007669"/>
    <property type="project" value="UniProtKB-ARBA"/>
</dbReference>
<keyword evidence="8" id="KW-1185">Reference proteome</keyword>